<evidence type="ECO:0000313" key="7">
    <source>
        <dbReference type="Proteomes" id="UP000287239"/>
    </source>
</evidence>
<keyword evidence="6" id="KW-0969">Cilium</keyword>
<evidence type="ECO:0000256" key="3">
    <source>
        <dbReference type="ARBA" id="ARBA00023143"/>
    </source>
</evidence>
<organism evidence="6 7">
    <name type="scientific">Vagococcus salmoninarum</name>
    <dbReference type="NCBI Taxonomy" id="2739"/>
    <lineage>
        <taxon>Bacteria</taxon>
        <taxon>Bacillati</taxon>
        <taxon>Bacillota</taxon>
        <taxon>Bacilli</taxon>
        <taxon>Lactobacillales</taxon>
        <taxon>Enterococcaceae</taxon>
        <taxon>Vagococcus</taxon>
    </lineage>
</organism>
<keyword evidence="6" id="KW-0282">Flagellum</keyword>
<dbReference type="PRINTS" id="PR01006">
    <property type="entry name" value="FLGHOOKFLIE"/>
</dbReference>
<keyword evidence="6" id="KW-0966">Cell projection</keyword>
<protein>
    <recommendedName>
        <fullName evidence="4 5">Flagellar hook-basal body complex protein FliE</fullName>
    </recommendedName>
</protein>
<dbReference type="Pfam" id="PF02049">
    <property type="entry name" value="FliE"/>
    <property type="match status" value="1"/>
</dbReference>
<comment type="subcellular location">
    <subcellularLocation>
        <location evidence="1 4">Bacterial flagellum basal body</location>
    </subcellularLocation>
</comment>
<gene>
    <name evidence="4" type="primary">fliE</name>
    <name evidence="6" type="ORF">CBF35_04375</name>
</gene>
<sequence>MPITNNSAQTLTNYQMELKGLNQLDVSLKNSESSDDSVDFGTVYKGALDKLDASVAKTNQNTPALITGELDNLHTMMIDMTEAQLTLQSAIQVRNKCVESYNEIKNMQF</sequence>
<name>A0A429ZT27_9ENTE</name>
<dbReference type="GeneID" id="98567595"/>
<dbReference type="Proteomes" id="UP000287239">
    <property type="component" value="Unassembled WGS sequence"/>
</dbReference>
<evidence type="ECO:0000256" key="4">
    <source>
        <dbReference type="HAMAP-Rule" id="MF_00724"/>
    </source>
</evidence>
<dbReference type="OrthoDB" id="9812413at2"/>
<dbReference type="EMBL" id="NGJU01000005">
    <property type="protein sequence ID" value="RST96814.1"/>
    <property type="molecule type" value="Genomic_DNA"/>
</dbReference>
<dbReference type="GO" id="GO:0071973">
    <property type="term" value="P:bacterial-type flagellum-dependent cell motility"/>
    <property type="evidence" value="ECO:0007669"/>
    <property type="project" value="InterPro"/>
</dbReference>
<dbReference type="PANTHER" id="PTHR34653">
    <property type="match status" value="1"/>
</dbReference>
<comment type="similarity">
    <text evidence="2 4">Belongs to the FliE family.</text>
</comment>
<dbReference type="AlphaFoldDB" id="A0A429ZT27"/>
<proteinExistence type="inferred from homology"/>
<dbReference type="RefSeq" id="WP_126778773.1">
    <property type="nucleotide sequence ID" value="NZ_NGJU01000005.1"/>
</dbReference>
<dbReference type="NCBIfam" id="TIGR00205">
    <property type="entry name" value="fliE"/>
    <property type="match status" value="1"/>
</dbReference>
<evidence type="ECO:0000256" key="5">
    <source>
        <dbReference type="NCBIfam" id="TIGR00205"/>
    </source>
</evidence>
<dbReference type="InterPro" id="IPR001624">
    <property type="entry name" value="FliE"/>
</dbReference>
<dbReference type="HAMAP" id="MF_00724">
    <property type="entry name" value="FliE"/>
    <property type="match status" value="1"/>
</dbReference>
<comment type="caution">
    <text evidence="6">The sequence shown here is derived from an EMBL/GenBank/DDBJ whole genome shotgun (WGS) entry which is preliminary data.</text>
</comment>
<evidence type="ECO:0000256" key="1">
    <source>
        <dbReference type="ARBA" id="ARBA00004117"/>
    </source>
</evidence>
<dbReference type="PANTHER" id="PTHR34653:SF1">
    <property type="entry name" value="FLAGELLAR HOOK-BASAL BODY COMPLEX PROTEIN FLIE"/>
    <property type="match status" value="1"/>
</dbReference>
<accession>A0A429ZT27</accession>
<dbReference type="GO" id="GO:0005198">
    <property type="term" value="F:structural molecule activity"/>
    <property type="evidence" value="ECO:0007669"/>
    <property type="project" value="UniProtKB-UniRule"/>
</dbReference>
<dbReference type="GO" id="GO:0003774">
    <property type="term" value="F:cytoskeletal motor activity"/>
    <property type="evidence" value="ECO:0007669"/>
    <property type="project" value="InterPro"/>
</dbReference>
<keyword evidence="7" id="KW-1185">Reference proteome</keyword>
<evidence type="ECO:0000313" key="6">
    <source>
        <dbReference type="EMBL" id="RST96814.1"/>
    </source>
</evidence>
<keyword evidence="3 4" id="KW-0975">Bacterial flagellum</keyword>
<dbReference type="GO" id="GO:0009425">
    <property type="term" value="C:bacterial-type flagellum basal body"/>
    <property type="evidence" value="ECO:0007669"/>
    <property type="project" value="UniProtKB-SubCell"/>
</dbReference>
<evidence type="ECO:0000256" key="2">
    <source>
        <dbReference type="ARBA" id="ARBA00009272"/>
    </source>
</evidence>
<reference evidence="6 7" key="1">
    <citation type="submission" date="2017-05" db="EMBL/GenBank/DDBJ databases">
        <title>Vagococcus spp. assemblies.</title>
        <authorList>
            <person name="Gulvik C.A."/>
        </authorList>
    </citation>
    <scope>NUCLEOTIDE SEQUENCE [LARGE SCALE GENOMIC DNA]</scope>
    <source>
        <strain evidence="6 7">NCFB 2777</strain>
    </source>
</reference>